<accession>A0A8J2VF89</accession>
<evidence type="ECO:0000313" key="1">
    <source>
        <dbReference type="EMBL" id="GGE28291.1"/>
    </source>
</evidence>
<protein>
    <submittedName>
        <fullName evidence="1">Uncharacterized protein</fullName>
    </submittedName>
</protein>
<dbReference type="AlphaFoldDB" id="A0A8J2VF89"/>
<proteinExistence type="predicted"/>
<keyword evidence="2" id="KW-1185">Reference proteome</keyword>
<name>A0A8J2VF89_9BACL</name>
<dbReference type="EMBL" id="BMHQ01000016">
    <property type="protein sequence ID" value="GGE28291.1"/>
    <property type="molecule type" value="Genomic_DNA"/>
</dbReference>
<sequence length="50" mass="5826">MENWEIYDGIDVQCDECEWEVEISQYELDFGVKPPKECPRCSSKKLKIGG</sequence>
<dbReference type="Proteomes" id="UP000625210">
    <property type="component" value="Unassembled WGS sequence"/>
</dbReference>
<organism evidence="1 2">
    <name type="scientific">Marinithermofilum abyssi</name>
    <dbReference type="NCBI Taxonomy" id="1571185"/>
    <lineage>
        <taxon>Bacteria</taxon>
        <taxon>Bacillati</taxon>
        <taxon>Bacillota</taxon>
        <taxon>Bacilli</taxon>
        <taxon>Bacillales</taxon>
        <taxon>Thermoactinomycetaceae</taxon>
        <taxon>Marinithermofilum</taxon>
    </lineage>
</organism>
<gene>
    <name evidence="1" type="ORF">GCM10011571_32990</name>
</gene>
<reference evidence="1" key="1">
    <citation type="journal article" date="2014" name="Int. J. Syst. Evol. Microbiol.">
        <title>Complete genome sequence of Corynebacterium casei LMG S-19264T (=DSM 44701T), isolated from a smear-ripened cheese.</title>
        <authorList>
            <consortium name="US DOE Joint Genome Institute (JGI-PGF)"/>
            <person name="Walter F."/>
            <person name="Albersmeier A."/>
            <person name="Kalinowski J."/>
            <person name="Ruckert C."/>
        </authorList>
    </citation>
    <scope>NUCLEOTIDE SEQUENCE</scope>
    <source>
        <strain evidence="1">CGMCC 1.15179</strain>
    </source>
</reference>
<reference evidence="1" key="2">
    <citation type="submission" date="2020-09" db="EMBL/GenBank/DDBJ databases">
        <authorList>
            <person name="Sun Q."/>
            <person name="Zhou Y."/>
        </authorList>
    </citation>
    <scope>NUCLEOTIDE SEQUENCE</scope>
    <source>
        <strain evidence="1">CGMCC 1.15179</strain>
    </source>
</reference>
<comment type="caution">
    <text evidence="1">The sequence shown here is derived from an EMBL/GenBank/DDBJ whole genome shotgun (WGS) entry which is preliminary data.</text>
</comment>
<evidence type="ECO:0000313" key="2">
    <source>
        <dbReference type="Proteomes" id="UP000625210"/>
    </source>
</evidence>